<feature type="transmembrane region" description="Helical" evidence="3">
    <location>
        <begin position="21"/>
        <end position="39"/>
    </location>
</feature>
<feature type="compositionally biased region" description="Basic and acidic residues" evidence="2">
    <location>
        <begin position="323"/>
        <end position="344"/>
    </location>
</feature>
<feature type="coiled-coil region" evidence="1">
    <location>
        <begin position="112"/>
        <end position="139"/>
    </location>
</feature>
<evidence type="ECO:0000256" key="2">
    <source>
        <dbReference type="SAM" id="MobiDB-lite"/>
    </source>
</evidence>
<dbReference type="Pfam" id="PF20570">
    <property type="entry name" value="DUF6779"/>
    <property type="match status" value="1"/>
</dbReference>
<gene>
    <name evidence="5" type="ORF">GCM10009533_67420</name>
</gene>
<organism evidence="5 6">
    <name type="scientific">Saccharopolyspora erythraea</name>
    <name type="common">Streptomyces erythraeus</name>
    <dbReference type="NCBI Taxonomy" id="1836"/>
    <lineage>
        <taxon>Bacteria</taxon>
        <taxon>Bacillati</taxon>
        <taxon>Actinomycetota</taxon>
        <taxon>Actinomycetes</taxon>
        <taxon>Pseudonocardiales</taxon>
        <taxon>Pseudonocardiaceae</taxon>
        <taxon>Saccharopolyspora</taxon>
    </lineage>
</organism>
<comment type="caution">
    <text evidence="5">The sequence shown here is derived from an EMBL/GenBank/DDBJ whole genome shotgun (WGS) entry which is preliminary data.</text>
</comment>
<proteinExistence type="predicted"/>
<feature type="compositionally biased region" description="Low complexity" evidence="2">
    <location>
        <begin position="197"/>
        <end position="216"/>
    </location>
</feature>
<evidence type="ECO:0000313" key="5">
    <source>
        <dbReference type="EMBL" id="GAA0560976.1"/>
    </source>
</evidence>
<name>A0ABP3PAN4_SACER</name>
<feature type="compositionally biased region" description="Gly residues" evidence="2">
    <location>
        <begin position="259"/>
        <end position="268"/>
    </location>
</feature>
<feature type="compositionally biased region" description="Polar residues" evidence="2">
    <location>
        <begin position="155"/>
        <end position="175"/>
    </location>
</feature>
<feature type="domain" description="DUF6779" evidence="4">
    <location>
        <begin position="46"/>
        <end position="154"/>
    </location>
</feature>
<sequence>MVRMSDRGSTESASRDGRATALWVGAVFLAAAATAVLVLSDDSRLLKLGLVAALWAALIAAFAVARLRGRAAEDAERAAEQQRIYELELEREVAARREFELEAEAEARRRVAEESDSEIQALKTELRNLRESLEQMLGGDVLFERVALRAESTRVRSLTENGATGAQSTSIQQSWGRELTSGPGGHVNGRLTGGVITQAGGTAGPAAPAGSVPPTTVNGTVSANGPGTPNSAGSAAAGGAAPVQGAAPGNGAGTTPAGGKRGGAGGGSTPVTDPIPAAGGASGQSGGAQNTELISRLGGEPPRDEQRRRPSRPPRPKPQPARNETHAAHPAPARREKPQYERPDPAGARSGQQARSGREAPAAESTRKVQAPKAAEEPSPQVDAGAHAEGTSVDELLAAYGGSGGTKRRRRRKE</sequence>
<dbReference type="EMBL" id="BAAAGS010000089">
    <property type="protein sequence ID" value="GAA0560976.1"/>
    <property type="molecule type" value="Genomic_DNA"/>
</dbReference>
<dbReference type="InterPro" id="IPR046706">
    <property type="entry name" value="DUF6779"/>
</dbReference>
<evidence type="ECO:0000313" key="6">
    <source>
        <dbReference type="Proteomes" id="UP001500729"/>
    </source>
</evidence>
<protein>
    <recommendedName>
        <fullName evidence="4">DUF6779 domain-containing protein</fullName>
    </recommendedName>
</protein>
<keyword evidence="6" id="KW-1185">Reference proteome</keyword>
<evidence type="ECO:0000256" key="1">
    <source>
        <dbReference type="SAM" id="Coils"/>
    </source>
</evidence>
<keyword evidence="3" id="KW-0812">Transmembrane</keyword>
<feature type="compositionally biased region" description="Low complexity" evidence="2">
    <location>
        <begin position="225"/>
        <end position="258"/>
    </location>
</feature>
<dbReference type="Proteomes" id="UP001500729">
    <property type="component" value="Unassembled WGS sequence"/>
</dbReference>
<keyword evidence="1" id="KW-0175">Coiled coil</keyword>
<feature type="transmembrane region" description="Helical" evidence="3">
    <location>
        <begin position="45"/>
        <end position="67"/>
    </location>
</feature>
<keyword evidence="3" id="KW-0472">Membrane</keyword>
<evidence type="ECO:0000256" key="3">
    <source>
        <dbReference type="SAM" id="Phobius"/>
    </source>
</evidence>
<evidence type="ECO:0000259" key="4">
    <source>
        <dbReference type="Pfam" id="PF20570"/>
    </source>
</evidence>
<reference evidence="6" key="1">
    <citation type="journal article" date="2019" name="Int. J. Syst. Evol. Microbiol.">
        <title>The Global Catalogue of Microorganisms (GCM) 10K type strain sequencing project: providing services to taxonomists for standard genome sequencing and annotation.</title>
        <authorList>
            <consortium name="The Broad Institute Genomics Platform"/>
            <consortium name="The Broad Institute Genome Sequencing Center for Infectious Disease"/>
            <person name="Wu L."/>
            <person name="Ma J."/>
        </authorList>
    </citation>
    <scope>NUCLEOTIDE SEQUENCE [LARGE SCALE GENOMIC DNA]</scope>
    <source>
        <strain evidence="6">JCM 10303</strain>
    </source>
</reference>
<accession>A0ABP3PAN4</accession>
<keyword evidence="3" id="KW-1133">Transmembrane helix</keyword>
<feature type="region of interest" description="Disordered" evidence="2">
    <location>
        <begin position="155"/>
        <end position="414"/>
    </location>
</feature>